<name>A0A9Q1J8S9_SYNKA</name>
<evidence type="ECO:0000313" key="2">
    <source>
        <dbReference type="EMBL" id="KAJ8373457.1"/>
    </source>
</evidence>
<proteinExistence type="predicted"/>
<feature type="region of interest" description="Disordered" evidence="1">
    <location>
        <begin position="123"/>
        <end position="145"/>
    </location>
</feature>
<reference evidence="2" key="1">
    <citation type="journal article" date="2023" name="Science">
        <title>Genome structures resolve the early diversification of teleost fishes.</title>
        <authorList>
            <person name="Parey E."/>
            <person name="Louis A."/>
            <person name="Montfort J."/>
            <person name="Bouchez O."/>
            <person name="Roques C."/>
            <person name="Iampietro C."/>
            <person name="Lluch J."/>
            <person name="Castinel A."/>
            <person name="Donnadieu C."/>
            <person name="Desvignes T."/>
            <person name="Floi Bucao C."/>
            <person name="Jouanno E."/>
            <person name="Wen M."/>
            <person name="Mejri S."/>
            <person name="Dirks R."/>
            <person name="Jansen H."/>
            <person name="Henkel C."/>
            <person name="Chen W.J."/>
            <person name="Zahm M."/>
            <person name="Cabau C."/>
            <person name="Klopp C."/>
            <person name="Thompson A.W."/>
            <person name="Robinson-Rechavi M."/>
            <person name="Braasch I."/>
            <person name="Lecointre G."/>
            <person name="Bobe J."/>
            <person name="Postlethwait J.H."/>
            <person name="Berthelot C."/>
            <person name="Roest Crollius H."/>
            <person name="Guiguen Y."/>
        </authorList>
    </citation>
    <scope>NUCLEOTIDE SEQUENCE</scope>
    <source>
        <strain evidence="2">WJC10195</strain>
    </source>
</reference>
<keyword evidence="3" id="KW-1185">Reference proteome</keyword>
<accession>A0A9Q1J8S9</accession>
<comment type="caution">
    <text evidence="2">The sequence shown here is derived from an EMBL/GenBank/DDBJ whole genome shotgun (WGS) entry which is preliminary data.</text>
</comment>
<dbReference type="AlphaFoldDB" id="A0A9Q1J8S9"/>
<sequence>MATDQKVEDVRKIPVEQFRPKPESMQEPDGFSTKVTALKRLGISMEEGQWSSSGPDEPHGHAFMWMACEESATSKGRFDVLTLEQWPRPTTPPRLAPARPAPALSAEKLSAGLLDVTLPIPQTGQLPFAGGQQGLTRVSPTEAGG</sequence>
<gene>
    <name evidence="2" type="ORF">SKAU_G00040370</name>
</gene>
<dbReference type="OrthoDB" id="8879391at2759"/>
<evidence type="ECO:0000256" key="1">
    <source>
        <dbReference type="SAM" id="MobiDB-lite"/>
    </source>
</evidence>
<evidence type="ECO:0000313" key="3">
    <source>
        <dbReference type="Proteomes" id="UP001152622"/>
    </source>
</evidence>
<feature type="region of interest" description="Disordered" evidence="1">
    <location>
        <begin position="1"/>
        <end position="32"/>
    </location>
</feature>
<organism evidence="2 3">
    <name type="scientific">Synaphobranchus kaupii</name>
    <name type="common">Kaup's arrowtooth eel</name>
    <dbReference type="NCBI Taxonomy" id="118154"/>
    <lineage>
        <taxon>Eukaryota</taxon>
        <taxon>Metazoa</taxon>
        <taxon>Chordata</taxon>
        <taxon>Craniata</taxon>
        <taxon>Vertebrata</taxon>
        <taxon>Euteleostomi</taxon>
        <taxon>Actinopterygii</taxon>
        <taxon>Neopterygii</taxon>
        <taxon>Teleostei</taxon>
        <taxon>Anguilliformes</taxon>
        <taxon>Synaphobranchidae</taxon>
        <taxon>Synaphobranchus</taxon>
    </lineage>
</organism>
<feature type="compositionally biased region" description="Basic and acidic residues" evidence="1">
    <location>
        <begin position="1"/>
        <end position="24"/>
    </location>
</feature>
<dbReference type="EMBL" id="JAINUF010000002">
    <property type="protein sequence ID" value="KAJ8373457.1"/>
    <property type="molecule type" value="Genomic_DNA"/>
</dbReference>
<protein>
    <submittedName>
        <fullName evidence="2">Uncharacterized protein</fullName>
    </submittedName>
</protein>
<dbReference type="Proteomes" id="UP001152622">
    <property type="component" value="Chromosome 2"/>
</dbReference>